<name>A0A0F8Z2E9_9ZZZZ</name>
<gene>
    <name evidence="1" type="ORF">LCGC14_3086260</name>
</gene>
<organism evidence="1">
    <name type="scientific">marine sediment metagenome</name>
    <dbReference type="NCBI Taxonomy" id="412755"/>
    <lineage>
        <taxon>unclassified sequences</taxon>
        <taxon>metagenomes</taxon>
        <taxon>ecological metagenomes</taxon>
    </lineage>
</organism>
<sequence length="69" mass="7783">MTKITPRRILPKHKEHTPYFNAAGKRVPSVTTILSRQCGWSKDALCGWNNKMGLKGVDVKKYLADKGQI</sequence>
<proteinExistence type="predicted"/>
<dbReference type="AlphaFoldDB" id="A0A0F8Z2E9"/>
<protein>
    <submittedName>
        <fullName evidence="1">Uncharacterized protein</fullName>
    </submittedName>
</protein>
<comment type="caution">
    <text evidence="1">The sequence shown here is derived from an EMBL/GenBank/DDBJ whole genome shotgun (WGS) entry which is preliminary data.</text>
</comment>
<dbReference type="EMBL" id="LAZR01066072">
    <property type="protein sequence ID" value="KKK54286.1"/>
    <property type="molecule type" value="Genomic_DNA"/>
</dbReference>
<accession>A0A0F8Z2E9</accession>
<evidence type="ECO:0000313" key="1">
    <source>
        <dbReference type="EMBL" id="KKK54286.1"/>
    </source>
</evidence>
<feature type="non-terminal residue" evidence="1">
    <location>
        <position position="69"/>
    </location>
</feature>
<reference evidence="1" key="1">
    <citation type="journal article" date="2015" name="Nature">
        <title>Complex archaea that bridge the gap between prokaryotes and eukaryotes.</title>
        <authorList>
            <person name="Spang A."/>
            <person name="Saw J.H."/>
            <person name="Jorgensen S.L."/>
            <person name="Zaremba-Niedzwiedzka K."/>
            <person name="Martijn J."/>
            <person name="Lind A.E."/>
            <person name="van Eijk R."/>
            <person name="Schleper C."/>
            <person name="Guy L."/>
            <person name="Ettema T.J."/>
        </authorList>
    </citation>
    <scope>NUCLEOTIDE SEQUENCE</scope>
</reference>